<dbReference type="InterPro" id="IPR011548">
    <property type="entry name" value="HIBADH"/>
</dbReference>
<keyword evidence="6" id="KW-0520">NAD</keyword>
<evidence type="ECO:0000256" key="8">
    <source>
        <dbReference type="PIRSR" id="PIRSR000103-1"/>
    </source>
</evidence>
<dbReference type="EMBL" id="HBIB01016353">
    <property type="protein sequence ID" value="CAE0248442.1"/>
    <property type="molecule type" value="Transcribed_RNA"/>
</dbReference>
<protein>
    <recommendedName>
        <fullName evidence="3">3-hydroxyisobutyrate dehydrogenase</fullName>
        <ecNumber evidence="3">1.1.1.31</ecNumber>
    </recommendedName>
</protein>
<evidence type="ECO:0000259" key="9">
    <source>
        <dbReference type="Pfam" id="PF03446"/>
    </source>
</evidence>
<evidence type="ECO:0000256" key="2">
    <source>
        <dbReference type="ARBA" id="ARBA00006013"/>
    </source>
</evidence>
<dbReference type="GO" id="GO:0051287">
    <property type="term" value="F:NAD binding"/>
    <property type="evidence" value="ECO:0007669"/>
    <property type="project" value="InterPro"/>
</dbReference>
<evidence type="ECO:0000256" key="7">
    <source>
        <dbReference type="ARBA" id="ARBA00049197"/>
    </source>
</evidence>
<dbReference type="GO" id="GO:0006574">
    <property type="term" value="P:L-valine catabolic process"/>
    <property type="evidence" value="ECO:0007669"/>
    <property type="project" value="UniProtKB-UniPathway"/>
</dbReference>
<proteinExistence type="inferred from homology"/>
<dbReference type="InterPro" id="IPR029154">
    <property type="entry name" value="HIBADH-like_NADP-bd"/>
</dbReference>
<organism evidence="11">
    <name type="scientific">Palpitomonas bilix</name>
    <dbReference type="NCBI Taxonomy" id="652834"/>
    <lineage>
        <taxon>Eukaryota</taxon>
        <taxon>Eukaryota incertae sedis</taxon>
    </lineage>
</organism>
<dbReference type="Gene3D" id="1.10.1040.10">
    <property type="entry name" value="N-(1-d-carboxylethyl)-l-norvaline Dehydrogenase, domain 2"/>
    <property type="match status" value="1"/>
</dbReference>
<dbReference type="Pfam" id="PF14833">
    <property type="entry name" value="NAD_binding_11"/>
    <property type="match status" value="1"/>
</dbReference>
<dbReference type="InterPro" id="IPR036291">
    <property type="entry name" value="NAD(P)-bd_dom_sf"/>
</dbReference>
<dbReference type="Pfam" id="PF03446">
    <property type="entry name" value="NAD_binding_2"/>
    <property type="match status" value="1"/>
</dbReference>
<dbReference type="InterPro" id="IPR008927">
    <property type="entry name" value="6-PGluconate_DH-like_C_sf"/>
</dbReference>
<sequence length="288" mass="29420">MGLPMAKNLLKSKFNVTVFDLNEAAISEAVASGASAAHSAVAAAEGCDVVVTMLPSSKHVSSVYSGEQGIFSVLNKGALAIDCSTIEPQVAQALTDEGKKVGVSMIDAPVSGGTIGATNATLTFMVGGSKQCFGDAKPLLEAMGKNIVYCGHNGHGQIAKICNNLILGVTMAGVAEAMNLGTQLGADAKKLAGIINTSSGRCWSSDTYNPCPGVMEGVPSSRGFTGGFACDLMMKDMSLAVTAAYSAESPVPMGAAAQQLYQLMHVSGNGSKDFSGIFEILQGGHNKQ</sequence>
<dbReference type="PIRSF" id="PIRSF000103">
    <property type="entry name" value="HIBADH"/>
    <property type="match status" value="1"/>
</dbReference>
<feature type="domain" description="3-hydroxyisobutyrate dehydrogenase-like NAD-binding" evidence="10">
    <location>
        <begin position="154"/>
        <end position="279"/>
    </location>
</feature>
<dbReference type="InterPro" id="IPR006115">
    <property type="entry name" value="6PGDH_NADP-bd"/>
</dbReference>
<dbReference type="GO" id="GO:0050661">
    <property type="term" value="F:NADP binding"/>
    <property type="evidence" value="ECO:0007669"/>
    <property type="project" value="InterPro"/>
</dbReference>
<comment type="catalytic activity">
    <reaction evidence="7">
        <text>3-hydroxy-2-methylpropanoate + NAD(+) = 2-methyl-3-oxopropanoate + NADH + H(+)</text>
        <dbReference type="Rhea" id="RHEA:17681"/>
        <dbReference type="ChEBI" id="CHEBI:11805"/>
        <dbReference type="ChEBI" id="CHEBI:15378"/>
        <dbReference type="ChEBI" id="CHEBI:57540"/>
        <dbReference type="ChEBI" id="CHEBI:57700"/>
        <dbReference type="ChEBI" id="CHEBI:57945"/>
        <dbReference type="EC" id="1.1.1.31"/>
    </reaction>
</comment>
<evidence type="ECO:0000256" key="3">
    <source>
        <dbReference type="ARBA" id="ARBA00012991"/>
    </source>
</evidence>
<evidence type="ECO:0000256" key="5">
    <source>
        <dbReference type="ARBA" id="ARBA00023002"/>
    </source>
</evidence>
<dbReference type="NCBIfam" id="TIGR01692">
    <property type="entry name" value="HIBADH"/>
    <property type="match status" value="1"/>
</dbReference>
<keyword evidence="5" id="KW-0560">Oxidoreductase</keyword>
<dbReference type="SUPFAM" id="SSF48179">
    <property type="entry name" value="6-phosphogluconate dehydrogenase C-terminal domain-like"/>
    <property type="match status" value="1"/>
</dbReference>
<keyword evidence="4" id="KW-0101">Branched-chain amino acid catabolism</keyword>
<dbReference type="InterPro" id="IPR015815">
    <property type="entry name" value="HIBADH-related"/>
</dbReference>
<feature type="domain" description="6-phosphogluconate dehydrogenase NADP-binding" evidence="9">
    <location>
        <begin position="1"/>
        <end position="151"/>
    </location>
</feature>
<gene>
    <name evidence="11" type="ORF">PBIL07802_LOCUS10637</name>
    <name evidence="12" type="ORF">PBIL07802_LOCUS10638</name>
</gene>
<evidence type="ECO:0000256" key="4">
    <source>
        <dbReference type="ARBA" id="ARBA00022456"/>
    </source>
</evidence>
<dbReference type="InterPro" id="IPR013328">
    <property type="entry name" value="6PGD_dom2"/>
</dbReference>
<comment type="similarity">
    <text evidence="2">Belongs to the HIBADH-related family. 3-hydroxyisobutyrate dehydrogenase subfamily.</text>
</comment>
<dbReference type="EMBL" id="HBIB01016352">
    <property type="protein sequence ID" value="CAE0248441.1"/>
    <property type="molecule type" value="Transcribed_RNA"/>
</dbReference>
<dbReference type="AlphaFoldDB" id="A0A7S3D8J0"/>
<evidence type="ECO:0000313" key="12">
    <source>
        <dbReference type="EMBL" id="CAE0248442.1"/>
    </source>
</evidence>
<dbReference type="UniPathway" id="UPA00362"/>
<comment type="pathway">
    <text evidence="1">Amino-acid degradation; L-valine degradation.</text>
</comment>
<dbReference type="Gene3D" id="3.40.50.720">
    <property type="entry name" value="NAD(P)-binding Rossmann-like Domain"/>
    <property type="match status" value="1"/>
</dbReference>
<accession>A0A7S3D8J0</accession>
<evidence type="ECO:0000259" key="10">
    <source>
        <dbReference type="Pfam" id="PF14833"/>
    </source>
</evidence>
<dbReference type="PANTHER" id="PTHR22981:SF7">
    <property type="entry name" value="3-HYDROXYISOBUTYRATE DEHYDROGENASE, MITOCHONDRIAL"/>
    <property type="match status" value="1"/>
</dbReference>
<dbReference type="SUPFAM" id="SSF51735">
    <property type="entry name" value="NAD(P)-binding Rossmann-fold domains"/>
    <property type="match status" value="1"/>
</dbReference>
<reference evidence="11" key="1">
    <citation type="submission" date="2021-01" db="EMBL/GenBank/DDBJ databases">
        <authorList>
            <person name="Corre E."/>
            <person name="Pelletier E."/>
            <person name="Niang G."/>
            <person name="Scheremetjew M."/>
            <person name="Finn R."/>
            <person name="Kale V."/>
            <person name="Holt S."/>
            <person name="Cochrane G."/>
            <person name="Meng A."/>
            <person name="Brown T."/>
            <person name="Cohen L."/>
        </authorList>
    </citation>
    <scope>NUCLEOTIDE SEQUENCE</scope>
    <source>
        <strain evidence="11">NIES-2562</strain>
    </source>
</reference>
<feature type="active site" evidence="8">
    <location>
        <position position="160"/>
    </location>
</feature>
<dbReference type="EC" id="1.1.1.31" evidence="3"/>
<evidence type="ECO:0000256" key="6">
    <source>
        <dbReference type="ARBA" id="ARBA00023027"/>
    </source>
</evidence>
<dbReference type="FunFam" id="1.10.1040.10:FF:000006">
    <property type="entry name" value="3-hydroxyisobutyrate dehydrogenase"/>
    <property type="match status" value="1"/>
</dbReference>
<dbReference type="GO" id="GO:0008442">
    <property type="term" value="F:3-hydroxyisobutyrate dehydrogenase activity"/>
    <property type="evidence" value="ECO:0007669"/>
    <property type="project" value="UniProtKB-EC"/>
</dbReference>
<name>A0A7S3D8J0_9EUKA</name>
<evidence type="ECO:0000313" key="11">
    <source>
        <dbReference type="EMBL" id="CAE0248441.1"/>
    </source>
</evidence>
<dbReference type="PANTHER" id="PTHR22981">
    <property type="entry name" value="3-HYDROXYISOBUTYRATE DEHYDROGENASE-RELATED"/>
    <property type="match status" value="1"/>
</dbReference>
<evidence type="ECO:0000256" key="1">
    <source>
        <dbReference type="ARBA" id="ARBA00005109"/>
    </source>
</evidence>